<name>A0A017HB58_9RHOB</name>
<dbReference type="OrthoDB" id="5292295at2"/>
<gene>
    <name evidence="1" type="ORF">Rumeso_04992</name>
</gene>
<dbReference type="EMBL" id="AOSK01000136">
    <property type="protein sequence ID" value="EYD71591.1"/>
    <property type="molecule type" value="Genomic_DNA"/>
</dbReference>
<dbReference type="GO" id="GO:0004519">
    <property type="term" value="F:endonuclease activity"/>
    <property type="evidence" value="ECO:0007669"/>
    <property type="project" value="UniProtKB-KW"/>
</dbReference>
<dbReference type="Proteomes" id="UP000019666">
    <property type="component" value="Unassembled WGS sequence"/>
</dbReference>
<keyword evidence="2" id="KW-1185">Reference proteome</keyword>
<keyword evidence="1" id="KW-0255">Endonuclease</keyword>
<dbReference type="HOGENOM" id="CLU_108879_4_0_5"/>
<sequence>MPMKPSRLCGCGRVIPGGETCGPCTAERKARAEQRRPNANARGYTSVWRKASARFLEEHPFCRHDGCRARATLVDHVRPHRGDPQLFWDKTNWQPLCTTHHSGAKQREERRNPLR</sequence>
<protein>
    <submittedName>
        <fullName evidence="1">HNH endonuclease</fullName>
    </submittedName>
</protein>
<dbReference type="CDD" id="cd00085">
    <property type="entry name" value="HNHc"/>
    <property type="match status" value="1"/>
</dbReference>
<accession>A0A017HB58</accession>
<comment type="caution">
    <text evidence="1">The sequence shown here is derived from an EMBL/GenBank/DDBJ whole genome shotgun (WGS) entry which is preliminary data.</text>
</comment>
<evidence type="ECO:0000313" key="2">
    <source>
        <dbReference type="Proteomes" id="UP000019666"/>
    </source>
</evidence>
<organism evidence="1 2">
    <name type="scientific">Rubellimicrobium mesophilum DSM 19309</name>
    <dbReference type="NCBI Taxonomy" id="442562"/>
    <lineage>
        <taxon>Bacteria</taxon>
        <taxon>Pseudomonadati</taxon>
        <taxon>Pseudomonadota</taxon>
        <taxon>Alphaproteobacteria</taxon>
        <taxon>Rhodobacterales</taxon>
        <taxon>Roseobacteraceae</taxon>
        <taxon>Rubellimicrobium</taxon>
    </lineage>
</organism>
<dbReference type="RefSeq" id="WP_037284394.1">
    <property type="nucleotide sequence ID" value="NZ_KK088637.1"/>
</dbReference>
<keyword evidence="1" id="KW-0540">Nuclease</keyword>
<dbReference type="STRING" id="442562.Rumeso_04992"/>
<dbReference type="AlphaFoldDB" id="A0A017HB58"/>
<evidence type="ECO:0000313" key="1">
    <source>
        <dbReference type="EMBL" id="EYD71591.1"/>
    </source>
</evidence>
<reference evidence="1 2" key="1">
    <citation type="submission" date="2013-02" db="EMBL/GenBank/DDBJ databases">
        <authorList>
            <person name="Fiebig A."/>
            <person name="Goeker M."/>
            <person name="Klenk H.-P.P."/>
        </authorList>
    </citation>
    <scope>NUCLEOTIDE SEQUENCE [LARGE SCALE GENOMIC DNA]</scope>
    <source>
        <strain evidence="1 2">DSM 19309</strain>
    </source>
</reference>
<keyword evidence="1" id="KW-0378">Hydrolase</keyword>
<proteinExistence type="predicted"/>
<dbReference type="InterPro" id="IPR003615">
    <property type="entry name" value="HNH_nuc"/>
</dbReference>